<feature type="compositionally biased region" description="Basic residues" evidence="1">
    <location>
        <begin position="285"/>
        <end position="296"/>
    </location>
</feature>
<comment type="caution">
    <text evidence="2">The sequence shown here is derived from an EMBL/GenBank/DDBJ whole genome shotgun (WGS) entry which is preliminary data.</text>
</comment>
<feature type="region of interest" description="Disordered" evidence="1">
    <location>
        <begin position="284"/>
        <end position="364"/>
    </location>
</feature>
<sequence length="364" mass="40773">MWPRGSLQWVTTRGSLMPRHTVSIHLLPLPHKGRLSPSHVHHKHLILLHPDRDQQRIWQDEGGDNCESRVFAAPFFGKDVTDGVGNLVWLPGLWTRWYKQILYLYHPYSYWLLNQMMIRQWTKLALTLRLPMSWVGITTQSWQALYSAGNSLDGIDIGWLKTSLKKSSILRLRKLQARLRKAGGRREPLPRLRGGHGLPQELQDSMKDVPVGSHLVELDIQGLRLWDISSLSVPADQPMDTDDEVEGDAHQGLYGHFPTKVLGYVPGDDKKKTVRKPPQALRYESKKKKAGRRKVAAHATTAAVSSSTPKARPKAACKPPSKARGSIRESLMATPAASSNAKPPALRVAKSKAAATSKKHIAKR</sequence>
<evidence type="ECO:0000313" key="2">
    <source>
        <dbReference type="EMBL" id="OLP83770.1"/>
    </source>
</evidence>
<protein>
    <submittedName>
        <fullName evidence="2">Uncharacterized protein</fullName>
    </submittedName>
</protein>
<gene>
    <name evidence="2" type="ORF">AK812_SmicGene35417</name>
</gene>
<dbReference type="Proteomes" id="UP000186817">
    <property type="component" value="Unassembled WGS sequence"/>
</dbReference>
<dbReference type="AlphaFoldDB" id="A0A1Q9CLH6"/>
<proteinExistence type="predicted"/>
<name>A0A1Q9CLH6_SYMMI</name>
<organism evidence="2 3">
    <name type="scientific">Symbiodinium microadriaticum</name>
    <name type="common">Dinoflagellate</name>
    <name type="synonym">Zooxanthella microadriatica</name>
    <dbReference type="NCBI Taxonomy" id="2951"/>
    <lineage>
        <taxon>Eukaryota</taxon>
        <taxon>Sar</taxon>
        <taxon>Alveolata</taxon>
        <taxon>Dinophyceae</taxon>
        <taxon>Suessiales</taxon>
        <taxon>Symbiodiniaceae</taxon>
        <taxon>Symbiodinium</taxon>
    </lineage>
</organism>
<feature type="compositionally biased region" description="Low complexity" evidence="1">
    <location>
        <begin position="297"/>
        <end position="323"/>
    </location>
</feature>
<evidence type="ECO:0000313" key="3">
    <source>
        <dbReference type="Proteomes" id="UP000186817"/>
    </source>
</evidence>
<reference evidence="2 3" key="1">
    <citation type="submission" date="2016-02" db="EMBL/GenBank/DDBJ databases">
        <title>Genome analysis of coral dinoflagellate symbionts highlights evolutionary adaptations to a symbiotic lifestyle.</title>
        <authorList>
            <person name="Aranda M."/>
            <person name="Li Y."/>
            <person name="Liew Y.J."/>
            <person name="Baumgarten S."/>
            <person name="Simakov O."/>
            <person name="Wilson M."/>
            <person name="Piel J."/>
            <person name="Ashoor H."/>
            <person name="Bougouffa S."/>
            <person name="Bajic V.B."/>
            <person name="Ryu T."/>
            <person name="Ravasi T."/>
            <person name="Bayer T."/>
            <person name="Micklem G."/>
            <person name="Kim H."/>
            <person name="Bhak J."/>
            <person name="Lajeunesse T.C."/>
            <person name="Voolstra C.R."/>
        </authorList>
    </citation>
    <scope>NUCLEOTIDE SEQUENCE [LARGE SCALE GENOMIC DNA]</scope>
    <source>
        <strain evidence="2 3">CCMP2467</strain>
    </source>
</reference>
<keyword evidence="3" id="KW-1185">Reference proteome</keyword>
<accession>A0A1Q9CLH6</accession>
<evidence type="ECO:0000256" key="1">
    <source>
        <dbReference type="SAM" id="MobiDB-lite"/>
    </source>
</evidence>
<dbReference type="EMBL" id="LSRX01001093">
    <property type="protein sequence ID" value="OLP83770.1"/>
    <property type="molecule type" value="Genomic_DNA"/>
</dbReference>